<name>A0A8B6C4X5_MYTGA</name>
<feature type="transmembrane region" description="Helical" evidence="2">
    <location>
        <begin position="39"/>
        <end position="60"/>
    </location>
</feature>
<keyword evidence="2" id="KW-0812">Transmembrane</keyword>
<gene>
    <name evidence="3" type="ORF">MGAL_10B008796</name>
</gene>
<evidence type="ECO:0000313" key="4">
    <source>
        <dbReference type="Proteomes" id="UP000596742"/>
    </source>
</evidence>
<reference evidence="3" key="1">
    <citation type="submission" date="2018-11" db="EMBL/GenBank/DDBJ databases">
        <authorList>
            <person name="Alioto T."/>
            <person name="Alioto T."/>
        </authorList>
    </citation>
    <scope>NUCLEOTIDE SEQUENCE</scope>
</reference>
<organism evidence="3 4">
    <name type="scientific">Mytilus galloprovincialis</name>
    <name type="common">Mediterranean mussel</name>
    <dbReference type="NCBI Taxonomy" id="29158"/>
    <lineage>
        <taxon>Eukaryota</taxon>
        <taxon>Metazoa</taxon>
        <taxon>Spiralia</taxon>
        <taxon>Lophotrochozoa</taxon>
        <taxon>Mollusca</taxon>
        <taxon>Bivalvia</taxon>
        <taxon>Autobranchia</taxon>
        <taxon>Pteriomorphia</taxon>
        <taxon>Mytilida</taxon>
        <taxon>Mytiloidea</taxon>
        <taxon>Mytilidae</taxon>
        <taxon>Mytilinae</taxon>
        <taxon>Mytilus</taxon>
    </lineage>
</organism>
<keyword evidence="2" id="KW-0472">Membrane</keyword>
<dbReference type="EMBL" id="UYJE01001190">
    <property type="protein sequence ID" value="VDH99968.1"/>
    <property type="molecule type" value="Genomic_DNA"/>
</dbReference>
<dbReference type="Proteomes" id="UP000596742">
    <property type="component" value="Unassembled WGS sequence"/>
</dbReference>
<evidence type="ECO:0000256" key="2">
    <source>
        <dbReference type="SAM" id="Phobius"/>
    </source>
</evidence>
<dbReference type="AlphaFoldDB" id="A0A8B6C4X5"/>
<sequence>MQGTDNNAIRPYAIQNGTSDGGSFGMFPEITIEFHTNSMALAAICSCTSIVIVCIFLYCCCRASRRDGNYECSCAYERPTSHSTSSKRSSALISGSISIRIPTSESRYQPYKPTTDTIFEQSESEDSSAVNMTQKKTTSLDV</sequence>
<keyword evidence="2" id="KW-1133">Transmembrane helix</keyword>
<protein>
    <submittedName>
        <fullName evidence="3">Uncharacterized protein</fullName>
    </submittedName>
</protein>
<proteinExistence type="predicted"/>
<feature type="region of interest" description="Disordered" evidence="1">
    <location>
        <begin position="121"/>
        <end position="142"/>
    </location>
</feature>
<evidence type="ECO:0000313" key="3">
    <source>
        <dbReference type="EMBL" id="VDH99968.1"/>
    </source>
</evidence>
<keyword evidence="4" id="KW-1185">Reference proteome</keyword>
<accession>A0A8B6C4X5</accession>
<comment type="caution">
    <text evidence="3">The sequence shown here is derived from an EMBL/GenBank/DDBJ whole genome shotgun (WGS) entry which is preliminary data.</text>
</comment>
<evidence type="ECO:0000256" key="1">
    <source>
        <dbReference type="SAM" id="MobiDB-lite"/>
    </source>
</evidence>